<dbReference type="GO" id="GO:0055085">
    <property type="term" value="P:transmembrane transport"/>
    <property type="evidence" value="ECO:0007669"/>
    <property type="project" value="InterPro"/>
</dbReference>
<dbReference type="PANTHER" id="PTHR43744:SF8">
    <property type="entry name" value="SN-GLYCEROL-3-PHOSPHATE TRANSPORT SYSTEM PERMEASE PROTEIN UGPE"/>
    <property type="match status" value="1"/>
</dbReference>
<keyword evidence="3" id="KW-1003">Cell membrane</keyword>
<evidence type="ECO:0000256" key="6">
    <source>
        <dbReference type="ARBA" id="ARBA00023136"/>
    </source>
</evidence>
<feature type="transmembrane region" description="Helical" evidence="7">
    <location>
        <begin position="123"/>
        <end position="144"/>
    </location>
</feature>
<protein>
    <submittedName>
        <fullName evidence="9">Carbohydrate ABC transporter permease</fullName>
    </submittedName>
</protein>
<gene>
    <name evidence="9" type="ORF">F4Y42_14720</name>
</gene>
<feature type="transmembrane region" description="Helical" evidence="7">
    <location>
        <begin position="241"/>
        <end position="265"/>
    </location>
</feature>
<name>A0A6B0YXE9_9CHLR</name>
<evidence type="ECO:0000313" key="9">
    <source>
        <dbReference type="EMBL" id="MXY94689.1"/>
    </source>
</evidence>
<comment type="subcellular location">
    <subcellularLocation>
        <location evidence="1 7">Cell membrane</location>
        <topology evidence="1 7">Multi-pass membrane protein</topology>
    </subcellularLocation>
</comment>
<reference evidence="9" key="1">
    <citation type="submission" date="2019-09" db="EMBL/GenBank/DDBJ databases">
        <title>Characterisation of the sponge microbiome using genome-centric metagenomics.</title>
        <authorList>
            <person name="Engelberts J.P."/>
            <person name="Robbins S.J."/>
            <person name="De Goeij J.M."/>
            <person name="Aranda M."/>
            <person name="Bell S.C."/>
            <person name="Webster N.S."/>
        </authorList>
    </citation>
    <scope>NUCLEOTIDE SEQUENCE</scope>
    <source>
        <strain evidence="9">SB0664_bin_27</strain>
    </source>
</reference>
<evidence type="ECO:0000256" key="2">
    <source>
        <dbReference type="ARBA" id="ARBA00022448"/>
    </source>
</evidence>
<organism evidence="9">
    <name type="scientific">Caldilineaceae bacterium SB0664_bin_27</name>
    <dbReference type="NCBI Taxonomy" id="2605260"/>
    <lineage>
        <taxon>Bacteria</taxon>
        <taxon>Bacillati</taxon>
        <taxon>Chloroflexota</taxon>
        <taxon>Caldilineae</taxon>
        <taxon>Caldilineales</taxon>
        <taxon>Caldilineaceae</taxon>
    </lineage>
</organism>
<keyword evidence="6 7" id="KW-0472">Membrane</keyword>
<sequence length="291" mass="32056">MTGQTVDRPFTSSPDAAPVELGARFKSALHHALLLFLLLLTFFPFFIAILTSLKSFQQLLSNFWLPAFPLQLHNYVMAWNEIYRSIINSSLVSLGAVAGVLLCASLASYAFARIDFAWRDGAYYLVLSLLMIPGVLTLIGRYLLIVQFGLMNSLWGLILPYIAGGLAFAVFLLTGFFSDLPEELFEAARMDGGTELQMYRLIALPLSRPIMAIVGLLTFLSTWGDYVWPLLVLRSPEKFTLMLGLAKFTGNSQVMFGPLMAGYVIASVPTAIIIILMMRTFAGAALVGAFK</sequence>
<dbReference type="InterPro" id="IPR035906">
    <property type="entry name" value="MetI-like_sf"/>
</dbReference>
<dbReference type="InterPro" id="IPR000515">
    <property type="entry name" value="MetI-like"/>
</dbReference>
<feature type="domain" description="ABC transmembrane type-1" evidence="8">
    <location>
        <begin position="86"/>
        <end position="277"/>
    </location>
</feature>
<dbReference type="CDD" id="cd06261">
    <property type="entry name" value="TM_PBP2"/>
    <property type="match status" value="1"/>
</dbReference>
<feature type="transmembrane region" description="Helical" evidence="7">
    <location>
        <begin position="32"/>
        <end position="53"/>
    </location>
</feature>
<feature type="transmembrane region" description="Helical" evidence="7">
    <location>
        <begin position="91"/>
        <end position="111"/>
    </location>
</feature>
<keyword evidence="2 7" id="KW-0813">Transport</keyword>
<dbReference type="GO" id="GO:0005886">
    <property type="term" value="C:plasma membrane"/>
    <property type="evidence" value="ECO:0007669"/>
    <property type="project" value="UniProtKB-SubCell"/>
</dbReference>
<dbReference type="SUPFAM" id="SSF161098">
    <property type="entry name" value="MetI-like"/>
    <property type="match status" value="1"/>
</dbReference>
<keyword evidence="5 7" id="KW-1133">Transmembrane helix</keyword>
<dbReference type="PANTHER" id="PTHR43744">
    <property type="entry name" value="ABC TRANSPORTER PERMEASE PROTEIN MG189-RELATED-RELATED"/>
    <property type="match status" value="1"/>
</dbReference>
<comment type="similarity">
    <text evidence="7">Belongs to the binding-protein-dependent transport system permease family.</text>
</comment>
<evidence type="ECO:0000256" key="7">
    <source>
        <dbReference type="RuleBase" id="RU363032"/>
    </source>
</evidence>
<proteinExistence type="inferred from homology"/>
<dbReference type="Gene3D" id="1.10.3720.10">
    <property type="entry name" value="MetI-like"/>
    <property type="match status" value="1"/>
</dbReference>
<accession>A0A6B0YXE9</accession>
<evidence type="ECO:0000256" key="1">
    <source>
        <dbReference type="ARBA" id="ARBA00004651"/>
    </source>
</evidence>
<feature type="transmembrane region" description="Helical" evidence="7">
    <location>
        <begin position="198"/>
        <end position="220"/>
    </location>
</feature>
<dbReference type="AlphaFoldDB" id="A0A6B0YXE9"/>
<evidence type="ECO:0000259" key="8">
    <source>
        <dbReference type="PROSITE" id="PS50928"/>
    </source>
</evidence>
<comment type="caution">
    <text evidence="9">The sequence shown here is derived from an EMBL/GenBank/DDBJ whole genome shotgun (WGS) entry which is preliminary data.</text>
</comment>
<dbReference type="Pfam" id="PF00528">
    <property type="entry name" value="BPD_transp_1"/>
    <property type="match status" value="1"/>
</dbReference>
<dbReference type="PROSITE" id="PS50928">
    <property type="entry name" value="ABC_TM1"/>
    <property type="match status" value="1"/>
</dbReference>
<evidence type="ECO:0000256" key="5">
    <source>
        <dbReference type="ARBA" id="ARBA00022989"/>
    </source>
</evidence>
<keyword evidence="4 7" id="KW-0812">Transmembrane</keyword>
<dbReference type="EMBL" id="VXRG01000121">
    <property type="protein sequence ID" value="MXY94689.1"/>
    <property type="molecule type" value="Genomic_DNA"/>
</dbReference>
<evidence type="ECO:0000256" key="3">
    <source>
        <dbReference type="ARBA" id="ARBA00022475"/>
    </source>
</evidence>
<feature type="transmembrane region" description="Helical" evidence="7">
    <location>
        <begin position="156"/>
        <end position="178"/>
    </location>
</feature>
<evidence type="ECO:0000256" key="4">
    <source>
        <dbReference type="ARBA" id="ARBA00022692"/>
    </source>
</evidence>